<protein>
    <submittedName>
        <fullName evidence="1">Uncharacterized protein</fullName>
    </submittedName>
</protein>
<proteinExistence type="predicted"/>
<evidence type="ECO:0000313" key="1">
    <source>
        <dbReference type="EMBL" id="KAL2849978.1"/>
    </source>
</evidence>
<accession>A0ABR4KCH4</accession>
<dbReference type="EMBL" id="JBFXLR010000021">
    <property type="protein sequence ID" value="KAL2849978.1"/>
    <property type="molecule type" value="Genomic_DNA"/>
</dbReference>
<reference evidence="1 2" key="1">
    <citation type="submission" date="2024-07" db="EMBL/GenBank/DDBJ databases">
        <title>Section-level genome sequencing and comparative genomics of Aspergillus sections Usti and Cavernicolus.</title>
        <authorList>
            <consortium name="Lawrence Berkeley National Laboratory"/>
            <person name="Nybo J.L."/>
            <person name="Vesth T.C."/>
            <person name="Theobald S."/>
            <person name="Frisvad J.C."/>
            <person name="Larsen T.O."/>
            <person name="Kjaerboelling I."/>
            <person name="Rothschild-Mancinelli K."/>
            <person name="Lyhne E.K."/>
            <person name="Kogle M.E."/>
            <person name="Barry K."/>
            <person name="Clum A."/>
            <person name="Na H."/>
            <person name="Ledsgaard L."/>
            <person name="Lin J."/>
            <person name="Lipzen A."/>
            <person name="Kuo A."/>
            <person name="Riley R."/>
            <person name="Mondo S."/>
            <person name="LaButti K."/>
            <person name="Haridas S."/>
            <person name="Pangalinan J."/>
            <person name="Salamov A.A."/>
            <person name="Simmons B.A."/>
            <person name="Magnuson J.K."/>
            <person name="Chen J."/>
            <person name="Drula E."/>
            <person name="Henrissat B."/>
            <person name="Wiebenga A."/>
            <person name="Lubbers R.J."/>
            <person name="Gomes A.C."/>
            <person name="Macurrencykelacurrency M.R."/>
            <person name="Stajich J."/>
            <person name="Grigoriev I.V."/>
            <person name="Mortensen U.H."/>
            <person name="De vries R.P."/>
            <person name="Baker S.E."/>
            <person name="Andersen M.R."/>
        </authorList>
    </citation>
    <scope>NUCLEOTIDE SEQUENCE [LARGE SCALE GENOMIC DNA]</scope>
    <source>
        <strain evidence="1 2">CBS 756.74</strain>
    </source>
</reference>
<evidence type="ECO:0000313" key="2">
    <source>
        <dbReference type="Proteomes" id="UP001610444"/>
    </source>
</evidence>
<comment type="caution">
    <text evidence="1">The sequence shown here is derived from an EMBL/GenBank/DDBJ whole genome shotgun (WGS) entry which is preliminary data.</text>
</comment>
<keyword evidence="2" id="KW-1185">Reference proteome</keyword>
<gene>
    <name evidence="1" type="ORF">BJX68DRAFT_237145</name>
</gene>
<dbReference type="Proteomes" id="UP001610444">
    <property type="component" value="Unassembled WGS sequence"/>
</dbReference>
<sequence length="101" mass="10553">MRGGFGSIGLVAGVDSQVLLRSRVRTGIKLNRGTILEATQKLRRAGRKVMSAAMRGVLVAAHTPALPIISSCTSVQCPAAPSTVMNSCSRHGASNSYRISS</sequence>
<dbReference type="GeneID" id="98155300"/>
<organism evidence="1 2">
    <name type="scientific">Aspergillus pseudodeflectus</name>
    <dbReference type="NCBI Taxonomy" id="176178"/>
    <lineage>
        <taxon>Eukaryota</taxon>
        <taxon>Fungi</taxon>
        <taxon>Dikarya</taxon>
        <taxon>Ascomycota</taxon>
        <taxon>Pezizomycotina</taxon>
        <taxon>Eurotiomycetes</taxon>
        <taxon>Eurotiomycetidae</taxon>
        <taxon>Eurotiales</taxon>
        <taxon>Aspergillaceae</taxon>
        <taxon>Aspergillus</taxon>
        <taxon>Aspergillus subgen. Nidulantes</taxon>
    </lineage>
</organism>
<name>A0ABR4KCH4_9EURO</name>
<dbReference type="RefSeq" id="XP_070899060.1">
    <property type="nucleotide sequence ID" value="XM_071040136.1"/>
</dbReference>